<reference evidence="3 4" key="1">
    <citation type="submission" date="2023-09" db="EMBL/GenBank/DDBJ databases">
        <title>Nesidiocoris tenuis whole genome shotgun sequence.</title>
        <authorList>
            <person name="Shibata T."/>
            <person name="Shimoda M."/>
            <person name="Kobayashi T."/>
            <person name="Uehara T."/>
        </authorList>
    </citation>
    <scope>NUCLEOTIDE SEQUENCE [LARGE SCALE GENOMIC DNA]</scope>
    <source>
        <strain evidence="3 4">Japan</strain>
    </source>
</reference>
<dbReference type="EMBL" id="AP028909">
    <property type="protein sequence ID" value="BES89495.1"/>
    <property type="molecule type" value="Genomic_DNA"/>
</dbReference>
<proteinExistence type="predicted"/>
<evidence type="ECO:0000313" key="4">
    <source>
        <dbReference type="Proteomes" id="UP001307889"/>
    </source>
</evidence>
<keyword evidence="2" id="KW-0472">Membrane</keyword>
<name>A0ABN7AB46_9HEMI</name>
<feature type="region of interest" description="Disordered" evidence="1">
    <location>
        <begin position="257"/>
        <end position="276"/>
    </location>
</feature>
<keyword evidence="2" id="KW-1133">Transmembrane helix</keyword>
<feature type="transmembrane region" description="Helical" evidence="2">
    <location>
        <begin position="122"/>
        <end position="142"/>
    </location>
</feature>
<sequence>MPCDLKAALKTVEVLVCGVGLFYKVMTTWEAGRVGVMLRKQSREWSWANFTHPNSSASIFIDISFGAYFIITFALLLGHLNGDPKTYAETIMMVVGFIFMAAAGGLLAVSTDSVPDQLMDNTVVLTVLALVAGALFLTDAGTKCERKKRIVRESTRRPVIEIIPKEQPQPQPSTSRAEPAQVIEEEPRRDDQITKDQTDAKPIHQNGIKSVEIRIKDPKKNWAVYGDIPPLPRKSDLDVLQEAEAVDRMLTEEQFATGRQRAQLPSLKESPLRHTSSFYISPSPQFSWKRLSEKK</sequence>
<dbReference type="Proteomes" id="UP001307889">
    <property type="component" value="Chromosome 1"/>
</dbReference>
<protein>
    <submittedName>
        <fullName evidence="3">Uncharacterized protein</fullName>
    </submittedName>
</protein>
<feature type="region of interest" description="Disordered" evidence="1">
    <location>
        <begin position="161"/>
        <end position="207"/>
    </location>
</feature>
<feature type="compositionally biased region" description="Basic and acidic residues" evidence="1">
    <location>
        <begin position="185"/>
        <end position="202"/>
    </location>
</feature>
<organism evidence="3 4">
    <name type="scientific">Nesidiocoris tenuis</name>
    <dbReference type="NCBI Taxonomy" id="355587"/>
    <lineage>
        <taxon>Eukaryota</taxon>
        <taxon>Metazoa</taxon>
        <taxon>Ecdysozoa</taxon>
        <taxon>Arthropoda</taxon>
        <taxon>Hexapoda</taxon>
        <taxon>Insecta</taxon>
        <taxon>Pterygota</taxon>
        <taxon>Neoptera</taxon>
        <taxon>Paraneoptera</taxon>
        <taxon>Hemiptera</taxon>
        <taxon>Heteroptera</taxon>
        <taxon>Panheteroptera</taxon>
        <taxon>Cimicomorpha</taxon>
        <taxon>Miridae</taxon>
        <taxon>Dicyphina</taxon>
        <taxon>Nesidiocoris</taxon>
    </lineage>
</organism>
<keyword evidence="4" id="KW-1185">Reference proteome</keyword>
<feature type="transmembrane region" description="Helical" evidence="2">
    <location>
        <begin position="90"/>
        <end position="110"/>
    </location>
</feature>
<gene>
    <name evidence="3" type="ORF">NTJ_02298</name>
</gene>
<feature type="transmembrane region" description="Helical" evidence="2">
    <location>
        <begin position="57"/>
        <end position="78"/>
    </location>
</feature>
<evidence type="ECO:0000256" key="2">
    <source>
        <dbReference type="SAM" id="Phobius"/>
    </source>
</evidence>
<keyword evidence="2" id="KW-0812">Transmembrane</keyword>
<evidence type="ECO:0000256" key="1">
    <source>
        <dbReference type="SAM" id="MobiDB-lite"/>
    </source>
</evidence>
<evidence type="ECO:0000313" key="3">
    <source>
        <dbReference type="EMBL" id="BES89495.1"/>
    </source>
</evidence>
<accession>A0ABN7AB46</accession>